<proteinExistence type="predicted"/>
<keyword evidence="1" id="KW-0540">Nuclease</keyword>
<dbReference type="InterPro" id="IPR013520">
    <property type="entry name" value="Ribonucl_H"/>
</dbReference>
<evidence type="ECO:0000313" key="5">
    <source>
        <dbReference type="EMBL" id="KAG7160218.1"/>
    </source>
</evidence>
<gene>
    <name evidence="5" type="primary">ERI3-L</name>
    <name evidence="5" type="ORF">Hamer_G012765</name>
</gene>
<dbReference type="OrthoDB" id="448399at2759"/>
<keyword evidence="6" id="KW-1185">Reference proteome</keyword>
<name>A0A8J5JQ10_HOMAM</name>
<evidence type="ECO:0000256" key="1">
    <source>
        <dbReference type="ARBA" id="ARBA00022722"/>
    </source>
</evidence>
<dbReference type="PANTHER" id="PTHR23044:SF61">
    <property type="entry name" value="3'-5' EXORIBONUCLEASE 1-RELATED"/>
    <property type="match status" value="1"/>
</dbReference>
<keyword evidence="2" id="KW-0378">Hydrolase</keyword>
<dbReference type="PANTHER" id="PTHR23044">
    <property type="entry name" value="3'-5' EXONUCLEASE ERI1-RELATED"/>
    <property type="match status" value="1"/>
</dbReference>
<evidence type="ECO:0000313" key="6">
    <source>
        <dbReference type="Proteomes" id="UP000747542"/>
    </source>
</evidence>
<accession>A0A8J5JQ10</accession>
<organism evidence="5 6">
    <name type="scientific">Homarus americanus</name>
    <name type="common">American lobster</name>
    <dbReference type="NCBI Taxonomy" id="6706"/>
    <lineage>
        <taxon>Eukaryota</taxon>
        <taxon>Metazoa</taxon>
        <taxon>Ecdysozoa</taxon>
        <taxon>Arthropoda</taxon>
        <taxon>Crustacea</taxon>
        <taxon>Multicrustacea</taxon>
        <taxon>Malacostraca</taxon>
        <taxon>Eumalacostraca</taxon>
        <taxon>Eucarida</taxon>
        <taxon>Decapoda</taxon>
        <taxon>Pleocyemata</taxon>
        <taxon>Astacidea</taxon>
        <taxon>Nephropoidea</taxon>
        <taxon>Nephropidae</taxon>
        <taxon>Homarus</taxon>
    </lineage>
</organism>
<keyword evidence="3" id="KW-0269">Exonuclease</keyword>
<dbReference type="InterPro" id="IPR051274">
    <property type="entry name" value="3-5_Exoribonuclease"/>
</dbReference>
<dbReference type="EMBL" id="JAHLQT010031643">
    <property type="protein sequence ID" value="KAG7160218.1"/>
    <property type="molecule type" value="Genomic_DNA"/>
</dbReference>
<dbReference type="InterPro" id="IPR047201">
    <property type="entry name" value="ERI-1_3'hExo-like"/>
</dbReference>
<dbReference type="Pfam" id="PF00929">
    <property type="entry name" value="RNase_T"/>
    <property type="match status" value="1"/>
</dbReference>
<dbReference type="AlphaFoldDB" id="A0A8J5JQ10"/>
<protein>
    <submittedName>
        <fullName evidence="5">ERI1 exoribonuclease 3-like</fullName>
    </submittedName>
</protein>
<evidence type="ECO:0000256" key="3">
    <source>
        <dbReference type="ARBA" id="ARBA00022839"/>
    </source>
</evidence>
<evidence type="ECO:0000259" key="4">
    <source>
        <dbReference type="SMART" id="SM00479"/>
    </source>
</evidence>
<comment type="caution">
    <text evidence="5">The sequence shown here is derived from an EMBL/GenBank/DDBJ whole genome shotgun (WGS) entry which is preliminary data.</text>
</comment>
<dbReference type="SMART" id="SM00479">
    <property type="entry name" value="EXOIII"/>
    <property type="match status" value="1"/>
</dbReference>
<feature type="domain" description="Exonuclease" evidence="4">
    <location>
        <begin position="33"/>
        <end position="215"/>
    </location>
</feature>
<evidence type="ECO:0000256" key="2">
    <source>
        <dbReference type="ARBA" id="ARBA00022801"/>
    </source>
</evidence>
<dbReference type="GO" id="GO:0000175">
    <property type="term" value="F:3'-5'-RNA exonuclease activity"/>
    <property type="evidence" value="ECO:0007669"/>
    <property type="project" value="InterPro"/>
</dbReference>
<dbReference type="CDD" id="cd06133">
    <property type="entry name" value="ERI-1_3'hExo_like"/>
    <property type="match status" value="1"/>
</dbReference>
<sequence>MANKTRIPLHHINSHIKLQQSMMTKRKPQSYDYFLVLDFEATCCEEGKMRPQEVIEFPVLKVNAKTYEIDSSFHQFVKPKHHPILSRFCMDLTSITQEEVDGGKPFPEVFKDFDKWIKEDVGINNKFLFVTCGDWDLKTMLPSQCASENLQVPAYCKKWLNIKKSYAIVKGEYIKGMMPMIKGLGLTHTGRLHRGFDDCKNIANILKALADHGCTFLPTMTIE</sequence>
<dbReference type="Proteomes" id="UP000747542">
    <property type="component" value="Unassembled WGS sequence"/>
</dbReference>
<reference evidence="5" key="1">
    <citation type="journal article" date="2021" name="Sci. Adv.">
        <title>The American lobster genome reveals insights on longevity, neural, and immune adaptations.</title>
        <authorList>
            <person name="Polinski J.M."/>
            <person name="Zimin A.V."/>
            <person name="Clark K.F."/>
            <person name="Kohn A.B."/>
            <person name="Sadowski N."/>
            <person name="Timp W."/>
            <person name="Ptitsyn A."/>
            <person name="Khanna P."/>
            <person name="Romanova D.Y."/>
            <person name="Williams P."/>
            <person name="Greenwood S.J."/>
            <person name="Moroz L.L."/>
            <person name="Walt D.R."/>
            <person name="Bodnar A.G."/>
        </authorList>
    </citation>
    <scope>NUCLEOTIDE SEQUENCE</scope>
    <source>
        <strain evidence="5">GMGI-L3</strain>
    </source>
</reference>